<dbReference type="AlphaFoldDB" id="A0A2N5W6C6"/>
<feature type="compositionally biased region" description="Basic residues" evidence="1">
    <location>
        <begin position="85"/>
        <end position="95"/>
    </location>
</feature>
<reference evidence="2 3" key="1">
    <citation type="submission" date="2017-11" db="EMBL/GenBank/DDBJ databases">
        <title>De novo assembly and phasing of dikaryotic genomes from two isolates of Puccinia coronata f. sp. avenae, the causal agent of oat crown rust.</title>
        <authorList>
            <person name="Miller M.E."/>
            <person name="Zhang Y."/>
            <person name="Omidvar V."/>
            <person name="Sperschneider J."/>
            <person name="Schwessinger B."/>
            <person name="Raley C."/>
            <person name="Palmer J.M."/>
            <person name="Garnica D."/>
            <person name="Upadhyaya N."/>
            <person name="Rathjen J."/>
            <person name="Taylor J.M."/>
            <person name="Park R.F."/>
            <person name="Dodds P.N."/>
            <person name="Hirsch C.D."/>
            <person name="Kianian S.F."/>
            <person name="Figueroa M."/>
        </authorList>
    </citation>
    <scope>NUCLEOTIDE SEQUENCE [LARGE SCALE GENOMIC DNA]</scope>
    <source>
        <strain evidence="2">12NC29</strain>
    </source>
</reference>
<sequence length="105" mass="11303">MTHHGSPARQEPMASRCVLLAKRSKQGGTYSPGARGEKQAGTYLLTGTSRSLRRAGKTLSPGALGKQVYTCSPRGPGDSLEARGKQVKHSHRPKALGKQMCPQYR</sequence>
<comment type="caution">
    <text evidence="2">The sequence shown here is derived from an EMBL/GenBank/DDBJ whole genome shotgun (WGS) entry which is preliminary data.</text>
</comment>
<name>A0A2N5W6C6_9BASI</name>
<evidence type="ECO:0000256" key="1">
    <source>
        <dbReference type="SAM" id="MobiDB-lite"/>
    </source>
</evidence>
<evidence type="ECO:0000313" key="3">
    <source>
        <dbReference type="Proteomes" id="UP000235388"/>
    </source>
</evidence>
<organism evidence="2 3">
    <name type="scientific">Puccinia coronata f. sp. avenae</name>
    <dbReference type="NCBI Taxonomy" id="200324"/>
    <lineage>
        <taxon>Eukaryota</taxon>
        <taxon>Fungi</taxon>
        <taxon>Dikarya</taxon>
        <taxon>Basidiomycota</taxon>
        <taxon>Pucciniomycotina</taxon>
        <taxon>Pucciniomycetes</taxon>
        <taxon>Pucciniales</taxon>
        <taxon>Pucciniaceae</taxon>
        <taxon>Puccinia</taxon>
    </lineage>
</organism>
<evidence type="ECO:0000313" key="2">
    <source>
        <dbReference type="EMBL" id="PLW57772.1"/>
    </source>
</evidence>
<protein>
    <submittedName>
        <fullName evidence="2">Uncharacterized protein</fullName>
    </submittedName>
</protein>
<accession>A0A2N5W6C6</accession>
<dbReference type="EMBL" id="PGCJ01000008">
    <property type="protein sequence ID" value="PLW57772.1"/>
    <property type="molecule type" value="Genomic_DNA"/>
</dbReference>
<proteinExistence type="predicted"/>
<dbReference type="Proteomes" id="UP000235388">
    <property type="component" value="Unassembled WGS sequence"/>
</dbReference>
<feature type="region of interest" description="Disordered" evidence="1">
    <location>
        <begin position="66"/>
        <end position="105"/>
    </location>
</feature>
<keyword evidence="3" id="KW-1185">Reference proteome</keyword>
<gene>
    <name evidence="2" type="ORF">PCANC_01309</name>
</gene>